<comment type="caution">
    <text evidence="1">The sequence shown here is derived from an EMBL/GenBank/DDBJ whole genome shotgun (WGS) entry which is preliminary data.</text>
</comment>
<proteinExistence type="predicted"/>
<evidence type="ECO:0008006" key="3">
    <source>
        <dbReference type="Google" id="ProtNLM"/>
    </source>
</evidence>
<keyword evidence="2" id="KW-1185">Reference proteome</keyword>
<organism evidence="1 2">
    <name type="scientific">Flavobacterium cerinum</name>
    <dbReference type="NCBI Taxonomy" id="2502784"/>
    <lineage>
        <taxon>Bacteria</taxon>
        <taxon>Pseudomonadati</taxon>
        <taxon>Bacteroidota</taxon>
        <taxon>Flavobacteriia</taxon>
        <taxon>Flavobacteriales</taxon>
        <taxon>Flavobacteriaceae</taxon>
        <taxon>Flavobacterium</taxon>
    </lineage>
</organism>
<dbReference type="EMBL" id="SBII01000001">
    <property type="protein sequence ID" value="RWX03360.1"/>
    <property type="molecule type" value="Genomic_DNA"/>
</dbReference>
<sequence>MVFCCKVTIGEMVFTSAAEIEIISTWKKFTDTATIKIPKALYFNDGGVIKPVSNIKDLIKTGDKVKIELGYNTILDTRFEGYVARSPRPTIPYEIECEDEMWLLKKKEVSVSIEDATVKQILEKAAPGYEVECADEYYGDFSMVSTTPLKVFDKLRQKAGLHTFFRGKRLVCGLMHSDSKLPETTPNFLFGHNIVDSSLQYRDQEDCKVKIYGSSVQDDGSVIRVDAGEDGGDIERINYAPRLTKKELEKIVKRRLENYKTRGGYSGDLTTFGWPIVQHGQKMRIVDRGIYEKRDSSNYIDEIRINVTPSGGFKQTLVAGKNA</sequence>
<dbReference type="Proteomes" id="UP000287527">
    <property type="component" value="Unassembled WGS sequence"/>
</dbReference>
<dbReference type="RefSeq" id="WP_128387916.1">
    <property type="nucleotide sequence ID" value="NZ_SBII01000001.1"/>
</dbReference>
<reference evidence="1 2" key="1">
    <citation type="submission" date="2019-01" db="EMBL/GenBank/DDBJ databases">
        <title>Flavobacterium sp. nov.,isolated from freshwater.</title>
        <authorList>
            <person name="Zhang R."/>
            <person name="Du Z.-J."/>
        </authorList>
    </citation>
    <scope>NUCLEOTIDE SEQUENCE [LARGE SCALE GENOMIC DNA]</scope>
    <source>
        <strain evidence="1 2">1E403</strain>
    </source>
</reference>
<name>A0A3S3SGN4_9FLAO</name>
<dbReference type="OrthoDB" id="1065075at2"/>
<accession>A0A3S3SGN4</accession>
<dbReference type="SUPFAM" id="SSF69279">
    <property type="entry name" value="Phage tail proteins"/>
    <property type="match status" value="1"/>
</dbReference>
<gene>
    <name evidence="1" type="ORF">EPI11_00075</name>
</gene>
<dbReference type="AlphaFoldDB" id="A0A3S3SGN4"/>
<evidence type="ECO:0000313" key="2">
    <source>
        <dbReference type="Proteomes" id="UP000287527"/>
    </source>
</evidence>
<protein>
    <recommendedName>
        <fullName evidence="3">Phage protein D</fullName>
    </recommendedName>
</protein>
<evidence type="ECO:0000313" key="1">
    <source>
        <dbReference type="EMBL" id="RWX03360.1"/>
    </source>
</evidence>